<accession>A0A9P7QYL9</accession>
<dbReference type="Proteomes" id="UP000699042">
    <property type="component" value="Unassembled WGS sequence"/>
</dbReference>
<gene>
    <name evidence="1" type="ORF">JMJ77_004457</name>
</gene>
<evidence type="ECO:0000313" key="2">
    <source>
        <dbReference type="Proteomes" id="UP000699042"/>
    </source>
</evidence>
<comment type="caution">
    <text evidence="1">The sequence shown here is derived from an EMBL/GenBank/DDBJ whole genome shotgun (WGS) entry which is preliminary data.</text>
</comment>
<protein>
    <submittedName>
        <fullName evidence="1">Uncharacterized protein</fullName>
    </submittedName>
</protein>
<dbReference type="EMBL" id="JAESDN010000010">
    <property type="protein sequence ID" value="KAG7044999.1"/>
    <property type="molecule type" value="Genomic_DNA"/>
</dbReference>
<proteinExistence type="predicted"/>
<reference evidence="1" key="1">
    <citation type="submission" date="2021-05" db="EMBL/GenBank/DDBJ databases">
        <title>Comparative genomics of three Colletotrichum scovillei strains and genetic complementation revealed genes involved fungal growth and virulence on chili pepper.</title>
        <authorList>
            <person name="Hsieh D.-K."/>
            <person name="Chuang S.-C."/>
            <person name="Chen C.-Y."/>
            <person name="Chao Y.-T."/>
            <person name="Lu M.-Y.J."/>
            <person name="Lee M.-H."/>
            <person name="Shih M.-C."/>
        </authorList>
    </citation>
    <scope>NUCLEOTIDE SEQUENCE</scope>
    <source>
        <strain evidence="1">Coll-153</strain>
    </source>
</reference>
<dbReference type="AlphaFoldDB" id="A0A9P7QYL9"/>
<organism evidence="1 2">
    <name type="scientific">Colletotrichum scovillei</name>
    <dbReference type="NCBI Taxonomy" id="1209932"/>
    <lineage>
        <taxon>Eukaryota</taxon>
        <taxon>Fungi</taxon>
        <taxon>Dikarya</taxon>
        <taxon>Ascomycota</taxon>
        <taxon>Pezizomycotina</taxon>
        <taxon>Sordariomycetes</taxon>
        <taxon>Hypocreomycetidae</taxon>
        <taxon>Glomerellales</taxon>
        <taxon>Glomerellaceae</taxon>
        <taxon>Colletotrichum</taxon>
        <taxon>Colletotrichum acutatum species complex</taxon>
    </lineage>
</organism>
<name>A0A9P7QYL9_9PEZI</name>
<evidence type="ECO:0000313" key="1">
    <source>
        <dbReference type="EMBL" id="KAG7044999.1"/>
    </source>
</evidence>
<keyword evidence="2" id="KW-1185">Reference proteome</keyword>
<sequence>MKRLVEIRLNMSLRAQLAIRPANGVTSRCRPWDHAMPVTPQE</sequence>